<evidence type="ECO:0000313" key="6">
    <source>
        <dbReference type="Proteomes" id="UP001632037"/>
    </source>
</evidence>
<proteinExistence type="predicted"/>
<protein>
    <recommendedName>
        <fullName evidence="4">Crinkler effector protein N-terminal domain-containing protein</fullName>
    </recommendedName>
</protein>
<evidence type="ECO:0000256" key="2">
    <source>
        <dbReference type="ARBA" id="ARBA00004613"/>
    </source>
</evidence>
<dbReference type="EMBL" id="JBIMZQ010000024">
    <property type="protein sequence ID" value="KAL3664443.1"/>
    <property type="molecule type" value="Genomic_DNA"/>
</dbReference>
<keyword evidence="3" id="KW-0964">Secreted</keyword>
<comment type="subcellular location">
    <subcellularLocation>
        <location evidence="1">Host cell</location>
    </subcellularLocation>
    <subcellularLocation>
        <location evidence="2">Secreted</location>
    </subcellularLocation>
</comment>
<accession>A0ABD3FBY5</accession>
<dbReference type="GO" id="GO:0043657">
    <property type="term" value="C:host cell"/>
    <property type="evidence" value="ECO:0007669"/>
    <property type="project" value="UniProtKB-SubCell"/>
</dbReference>
<evidence type="ECO:0000313" key="5">
    <source>
        <dbReference type="EMBL" id="KAL3664443.1"/>
    </source>
</evidence>
<keyword evidence="6" id="KW-1185">Reference proteome</keyword>
<gene>
    <name evidence="5" type="ORF">V7S43_010764</name>
</gene>
<sequence length="103" mass="11405">MLKLFCAIVSGSGSVIEVAIDASVSVNTLKEAIKTNSCNFITVPPLMLKLFLAKTKDGEWLPDDDLDAMLLSGNCTLSYMKMRATWKLKMQNVLDQTFRSART</sequence>
<dbReference type="Proteomes" id="UP001632037">
    <property type="component" value="Unassembled WGS sequence"/>
</dbReference>
<evidence type="ECO:0000256" key="3">
    <source>
        <dbReference type="ARBA" id="ARBA00022525"/>
    </source>
</evidence>
<feature type="domain" description="Crinkler effector protein N-terminal" evidence="4">
    <location>
        <begin position="2"/>
        <end position="95"/>
    </location>
</feature>
<evidence type="ECO:0000256" key="1">
    <source>
        <dbReference type="ARBA" id="ARBA00004340"/>
    </source>
</evidence>
<dbReference type="AlphaFoldDB" id="A0ABD3FBY5"/>
<dbReference type="InterPro" id="IPR045379">
    <property type="entry name" value="Crinkler_N"/>
</dbReference>
<reference evidence="5 6" key="1">
    <citation type="submission" date="2024-09" db="EMBL/GenBank/DDBJ databases">
        <title>Genome sequencing and assembly of Phytophthora oleae, isolate VK10A, causative agent of rot of olive drupes.</title>
        <authorList>
            <person name="Conti Taguali S."/>
            <person name="Riolo M."/>
            <person name="La Spada F."/>
            <person name="Cacciola S.O."/>
            <person name="Dionisio G."/>
        </authorList>
    </citation>
    <scope>NUCLEOTIDE SEQUENCE [LARGE SCALE GENOMIC DNA]</scope>
    <source>
        <strain evidence="5 6">VK10A</strain>
    </source>
</reference>
<name>A0ABD3FBY5_9STRA</name>
<dbReference type="Pfam" id="PF20147">
    <property type="entry name" value="Crinkler"/>
    <property type="match status" value="1"/>
</dbReference>
<comment type="caution">
    <text evidence="5">The sequence shown here is derived from an EMBL/GenBank/DDBJ whole genome shotgun (WGS) entry which is preliminary data.</text>
</comment>
<dbReference type="GO" id="GO:0005576">
    <property type="term" value="C:extracellular region"/>
    <property type="evidence" value="ECO:0007669"/>
    <property type="project" value="UniProtKB-SubCell"/>
</dbReference>
<organism evidence="5 6">
    <name type="scientific">Phytophthora oleae</name>
    <dbReference type="NCBI Taxonomy" id="2107226"/>
    <lineage>
        <taxon>Eukaryota</taxon>
        <taxon>Sar</taxon>
        <taxon>Stramenopiles</taxon>
        <taxon>Oomycota</taxon>
        <taxon>Peronosporomycetes</taxon>
        <taxon>Peronosporales</taxon>
        <taxon>Peronosporaceae</taxon>
        <taxon>Phytophthora</taxon>
    </lineage>
</organism>
<evidence type="ECO:0000259" key="4">
    <source>
        <dbReference type="Pfam" id="PF20147"/>
    </source>
</evidence>